<reference evidence="2" key="1">
    <citation type="submission" date="2019-12" db="EMBL/GenBank/DDBJ databases">
        <title>Genome sequencing and annotation of Brassica cretica.</title>
        <authorList>
            <person name="Studholme D.J."/>
            <person name="Sarris P.F."/>
        </authorList>
    </citation>
    <scope>NUCLEOTIDE SEQUENCE</scope>
    <source>
        <strain evidence="2">PFS-001/15</strain>
        <tissue evidence="2">Leaf</tissue>
    </source>
</reference>
<dbReference type="Proteomes" id="UP000712281">
    <property type="component" value="Unassembled WGS sequence"/>
</dbReference>
<feature type="compositionally biased region" description="Polar residues" evidence="1">
    <location>
        <begin position="91"/>
        <end position="104"/>
    </location>
</feature>
<gene>
    <name evidence="2" type="ORF">F2Q68_00003381</name>
</gene>
<comment type="caution">
    <text evidence="2">The sequence shown here is derived from an EMBL/GenBank/DDBJ whole genome shotgun (WGS) entry which is preliminary data.</text>
</comment>
<dbReference type="EMBL" id="QGKW02001660">
    <property type="protein sequence ID" value="KAF2578351.1"/>
    <property type="molecule type" value="Genomic_DNA"/>
</dbReference>
<dbReference type="AlphaFoldDB" id="A0A8S9J7T2"/>
<feature type="region of interest" description="Disordered" evidence="1">
    <location>
        <begin position="91"/>
        <end position="151"/>
    </location>
</feature>
<accession>A0A8S9J7T2</accession>
<evidence type="ECO:0000313" key="3">
    <source>
        <dbReference type="Proteomes" id="UP000712281"/>
    </source>
</evidence>
<name>A0A8S9J7T2_BRACR</name>
<evidence type="ECO:0000313" key="2">
    <source>
        <dbReference type="EMBL" id="KAF2578351.1"/>
    </source>
</evidence>
<organism evidence="2 3">
    <name type="scientific">Brassica cretica</name>
    <name type="common">Mustard</name>
    <dbReference type="NCBI Taxonomy" id="69181"/>
    <lineage>
        <taxon>Eukaryota</taxon>
        <taxon>Viridiplantae</taxon>
        <taxon>Streptophyta</taxon>
        <taxon>Embryophyta</taxon>
        <taxon>Tracheophyta</taxon>
        <taxon>Spermatophyta</taxon>
        <taxon>Magnoliopsida</taxon>
        <taxon>eudicotyledons</taxon>
        <taxon>Gunneridae</taxon>
        <taxon>Pentapetalae</taxon>
        <taxon>rosids</taxon>
        <taxon>malvids</taxon>
        <taxon>Brassicales</taxon>
        <taxon>Brassicaceae</taxon>
        <taxon>Brassiceae</taxon>
        <taxon>Brassica</taxon>
    </lineage>
</organism>
<sequence>MELLETFGCIWSSEEVIRVIFGRALPGATSRSDYMKSLYTTSQSDFPRATARSRSRFHVRRHTVLIPGATSQNDVLKSLPMFRATCWSNTPRSLASSRPETPKSSILERSLRATYQGRSQPERPARATSSSRSRFDGARHEETRRERPPGSDYARSLRVFCLDDFYVISEAFWSFVLLFCMA</sequence>
<feature type="compositionally biased region" description="Basic and acidic residues" evidence="1">
    <location>
        <begin position="133"/>
        <end position="149"/>
    </location>
</feature>
<proteinExistence type="predicted"/>
<evidence type="ECO:0000256" key="1">
    <source>
        <dbReference type="SAM" id="MobiDB-lite"/>
    </source>
</evidence>
<protein>
    <submittedName>
        <fullName evidence="2">Uncharacterized protein</fullName>
    </submittedName>
</protein>